<organism evidence="1 2">
    <name type="scientific">Pocillopora damicornis</name>
    <name type="common">Cauliflower coral</name>
    <name type="synonym">Millepora damicornis</name>
    <dbReference type="NCBI Taxonomy" id="46731"/>
    <lineage>
        <taxon>Eukaryota</taxon>
        <taxon>Metazoa</taxon>
        <taxon>Cnidaria</taxon>
        <taxon>Anthozoa</taxon>
        <taxon>Hexacorallia</taxon>
        <taxon>Scleractinia</taxon>
        <taxon>Astrocoeniina</taxon>
        <taxon>Pocilloporidae</taxon>
        <taxon>Pocillopora</taxon>
    </lineage>
</organism>
<reference evidence="1 2" key="1">
    <citation type="journal article" date="2018" name="Sci. Rep.">
        <title>Comparative analysis of the Pocillopora damicornis genome highlights role of immune system in coral evolution.</title>
        <authorList>
            <person name="Cunning R."/>
            <person name="Bay R.A."/>
            <person name="Gillette P."/>
            <person name="Baker A.C."/>
            <person name="Traylor-Knowles N."/>
        </authorList>
    </citation>
    <scope>NUCLEOTIDE SEQUENCE [LARGE SCALE GENOMIC DNA]</scope>
    <source>
        <strain evidence="1">RSMAS</strain>
        <tissue evidence="1">Whole animal</tissue>
    </source>
</reference>
<dbReference type="AlphaFoldDB" id="A0A3M6U5B6"/>
<keyword evidence="2" id="KW-1185">Reference proteome</keyword>
<proteinExistence type="predicted"/>
<sequence length="210" mass="23744">MRVLGQYLIILNKSNQVILVSYNRISINIVSSYEEVMLRSVKNGLGEAPNRNSCNISESKDALSKEVIIVPQTPEIDEKTKCLQQKNVEEVLELKCLIDIVTRVTLTSSALLDVILTSKPGLFQSTGVAEMGFSDHELIYGFFNKAVKQHTTNIVNCRSRRHLVLKKFQKDLKDIGGFENPSAPVNEQYTHWKTEFTKIIDKHLPVKKGI</sequence>
<dbReference type="EMBL" id="RCHS01002239">
    <property type="protein sequence ID" value="RMX48776.1"/>
    <property type="molecule type" value="Genomic_DNA"/>
</dbReference>
<evidence type="ECO:0008006" key="3">
    <source>
        <dbReference type="Google" id="ProtNLM"/>
    </source>
</evidence>
<dbReference type="Proteomes" id="UP000275408">
    <property type="component" value="Unassembled WGS sequence"/>
</dbReference>
<evidence type="ECO:0000313" key="2">
    <source>
        <dbReference type="Proteomes" id="UP000275408"/>
    </source>
</evidence>
<evidence type="ECO:0000313" key="1">
    <source>
        <dbReference type="EMBL" id="RMX48776.1"/>
    </source>
</evidence>
<accession>A0A3M6U5B6</accession>
<comment type="caution">
    <text evidence="1">The sequence shown here is derived from an EMBL/GenBank/DDBJ whole genome shotgun (WGS) entry which is preliminary data.</text>
</comment>
<gene>
    <name evidence="1" type="ORF">pdam_00001498</name>
</gene>
<protein>
    <recommendedName>
        <fullName evidence="3">Endonuclease/exonuclease/phosphatase domain-containing protein</fullName>
    </recommendedName>
</protein>
<name>A0A3M6U5B6_POCDA</name>